<dbReference type="InterPro" id="IPR055268">
    <property type="entry name" value="PCB-like"/>
</dbReference>
<dbReference type="NCBIfam" id="TIGR01108">
    <property type="entry name" value="oadA"/>
    <property type="match status" value="1"/>
</dbReference>
<keyword evidence="5" id="KW-0670">Pyruvate</keyword>
<accession>A0ABM9HAY4</accession>
<dbReference type="CDD" id="cd07937">
    <property type="entry name" value="DRE_TIM_PC_TC_5S"/>
    <property type="match status" value="1"/>
</dbReference>
<gene>
    <name evidence="5" type="primary">pycB</name>
    <name evidence="5" type="ORF">NSPWAT_0433</name>
</gene>
<dbReference type="PANTHER" id="PTHR43778">
    <property type="entry name" value="PYRUVATE CARBOXYLASE"/>
    <property type="match status" value="1"/>
</dbReference>
<dbReference type="PROSITE" id="PS50968">
    <property type="entry name" value="BIOTINYL_LIPOYL"/>
    <property type="match status" value="1"/>
</dbReference>
<dbReference type="SUPFAM" id="SSF89000">
    <property type="entry name" value="post-HMGL domain-like"/>
    <property type="match status" value="1"/>
</dbReference>
<dbReference type="SUPFAM" id="SSF51230">
    <property type="entry name" value="Single hybrid motif"/>
    <property type="match status" value="1"/>
</dbReference>
<dbReference type="RefSeq" id="WP_282010242.1">
    <property type="nucleotide sequence ID" value="NZ_OX336137.1"/>
</dbReference>
<feature type="compositionally biased region" description="Low complexity" evidence="2">
    <location>
        <begin position="464"/>
        <end position="477"/>
    </location>
</feature>
<dbReference type="InterPro" id="IPR005776">
    <property type="entry name" value="OadA"/>
</dbReference>
<dbReference type="EMBL" id="OX336137">
    <property type="protein sequence ID" value="CAI2717292.1"/>
    <property type="molecule type" value="Genomic_DNA"/>
</dbReference>
<feature type="domain" description="Lipoyl-binding" evidence="3">
    <location>
        <begin position="527"/>
        <end position="602"/>
    </location>
</feature>
<reference evidence="5 6" key="1">
    <citation type="submission" date="2022-09" db="EMBL/GenBank/DDBJ databases">
        <authorList>
            <person name="Kop L."/>
        </authorList>
    </citation>
    <scope>NUCLEOTIDE SEQUENCE [LARGE SCALE GENOMIC DNA]</scope>
    <source>
        <strain evidence="5 6">347</strain>
    </source>
</reference>
<feature type="region of interest" description="Disordered" evidence="2">
    <location>
        <begin position="445"/>
        <end position="477"/>
    </location>
</feature>
<dbReference type="InterPro" id="IPR003379">
    <property type="entry name" value="Carboxylase_cons_dom"/>
</dbReference>
<dbReference type="InterPro" id="IPR000891">
    <property type="entry name" value="PYR_CT"/>
</dbReference>
<keyword evidence="1" id="KW-0092">Biotin</keyword>
<dbReference type="Pfam" id="PF00682">
    <property type="entry name" value="HMGL-like"/>
    <property type="match status" value="1"/>
</dbReference>
<feature type="domain" description="Pyruvate carboxyltransferase" evidence="4">
    <location>
        <begin position="8"/>
        <end position="268"/>
    </location>
</feature>
<dbReference type="NCBIfam" id="NF006761">
    <property type="entry name" value="PRK09282.1"/>
    <property type="match status" value="1"/>
</dbReference>
<dbReference type="PROSITE" id="PS50991">
    <property type="entry name" value="PYR_CT"/>
    <property type="match status" value="1"/>
</dbReference>
<name>A0ABM9HAY4_9BACT</name>
<evidence type="ECO:0000313" key="5">
    <source>
        <dbReference type="EMBL" id="CAI2717292.1"/>
    </source>
</evidence>
<evidence type="ECO:0000313" key="6">
    <source>
        <dbReference type="Proteomes" id="UP001157733"/>
    </source>
</evidence>
<evidence type="ECO:0000256" key="2">
    <source>
        <dbReference type="SAM" id="MobiDB-lite"/>
    </source>
</evidence>
<dbReference type="CDD" id="cd06850">
    <property type="entry name" value="biotinyl_domain"/>
    <property type="match status" value="1"/>
</dbReference>
<dbReference type="Pfam" id="PF00364">
    <property type="entry name" value="Biotin_lipoyl"/>
    <property type="match status" value="1"/>
</dbReference>
<evidence type="ECO:0000259" key="4">
    <source>
        <dbReference type="PROSITE" id="PS50991"/>
    </source>
</evidence>
<protein>
    <submittedName>
        <fullName evidence="5">Pyruvate carboxylase, subunit B</fullName>
        <ecNumber evidence="5">6.4.1.1</ecNumber>
    </submittedName>
</protein>
<dbReference type="SUPFAM" id="SSF51569">
    <property type="entry name" value="Aldolase"/>
    <property type="match status" value="1"/>
</dbReference>
<dbReference type="InterPro" id="IPR013785">
    <property type="entry name" value="Aldolase_TIM"/>
</dbReference>
<dbReference type="EC" id="6.4.1.1" evidence="5"/>
<keyword evidence="5" id="KW-0436">Ligase</keyword>
<evidence type="ECO:0000256" key="1">
    <source>
        <dbReference type="ARBA" id="ARBA00023267"/>
    </source>
</evidence>
<keyword evidence="6" id="KW-1185">Reference proteome</keyword>
<sequence>MNTNTNPLKVTEVVLRDAHQSLLATRMKTVDMLPIAEKLDSVGFFSLEMWGGATFDSCIRFLNEDPWERVRVLKKKMPKTPFQMLLRGQNCVGYRHYADDIVERFVKASADVGIDIFRIFDALNDLRNIEVAVKTAKKAGGTVEGCISYTVSPVHNLDLYRKMARRLEDMGSDVLCIKDMAGLLTPQALTPLISELKKETKLPIHLHTHATTGLAGMNMQAAIHAGVDMVDTAISSLSMGTSHYATECIVAALQGTPRDTGLDLPLLEEISDYFKEVRKHYAQFESNFHGVDIKILQSQIPGGMISNMENQLREQNALDKLDEVLKEVPRVRKDLGYPPLVTPTSQIVGSQATLNVLTGERYKIITKETRECVLGKYGQLPGPLDPELVEKVAKDEKLIDCRPADLLDPEWEKISAEVGDKAKSDEDRLTYAMFPKVALKFFETRGKPQPEPAPQPASDNGKKGAAPAPAASAPAAPAAVSGPAVYEVRVNGKPYTVEIGPAQAGGQASAAPAPAAAAPAPAASAPAAPANGSQAITSPLPGSVFAMKCKVGDAVSEGDTVMVLESMKMETEVHSPFTGTVNSILVQEGSNVQTGDELILIS</sequence>
<dbReference type="InterPro" id="IPR011053">
    <property type="entry name" value="Single_hybrid_motif"/>
</dbReference>
<dbReference type="Proteomes" id="UP001157733">
    <property type="component" value="Chromosome"/>
</dbReference>
<dbReference type="Pfam" id="PF02436">
    <property type="entry name" value="PYC_OADA"/>
    <property type="match status" value="1"/>
</dbReference>
<proteinExistence type="predicted"/>
<organism evidence="5 6">
    <name type="scientific">Nitrospina watsonii</name>
    <dbReference type="NCBI Taxonomy" id="1323948"/>
    <lineage>
        <taxon>Bacteria</taxon>
        <taxon>Pseudomonadati</taxon>
        <taxon>Nitrospinota/Tectimicrobiota group</taxon>
        <taxon>Nitrospinota</taxon>
        <taxon>Nitrospinia</taxon>
        <taxon>Nitrospinales</taxon>
        <taxon>Nitrospinaceae</taxon>
        <taxon>Nitrospina</taxon>
    </lineage>
</organism>
<dbReference type="Gene3D" id="2.40.50.100">
    <property type="match status" value="1"/>
</dbReference>
<dbReference type="PANTHER" id="PTHR43778:SF2">
    <property type="entry name" value="PYRUVATE CARBOXYLASE, MITOCHONDRIAL"/>
    <property type="match status" value="1"/>
</dbReference>
<evidence type="ECO:0000259" key="3">
    <source>
        <dbReference type="PROSITE" id="PS50968"/>
    </source>
</evidence>
<dbReference type="Gene3D" id="3.20.20.70">
    <property type="entry name" value="Aldolase class I"/>
    <property type="match status" value="1"/>
</dbReference>
<dbReference type="GO" id="GO:0004736">
    <property type="term" value="F:pyruvate carboxylase activity"/>
    <property type="evidence" value="ECO:0007669"/>
    <property type="project" value="UniProtKB-EC"/>
</dbReference>
<dbReference type="InterPro" id="IPR000089">
    <property type="entry name" value="Biotin_lipoyl"/>
</dbReference>